<dbReference type="RefSeq" id="WP_254076635.1">
    <property type="nucleotide sequence ID" value="NZ_BLLG01000004.1"/>
</dbReference>
<name>A0A6A0AUZ7_9ACTN</name>
<dbReference type="GO" id="GO:0046872">
    <property type="term" value="F:metal ion binding"/>
    <property type="evidence" value="ECO:0007669"/>
    <property type="project" value="InterPro"/>
</dbReference>
<evidence type="ECO:0000313" key="8">
    <source>
        <dbReference type="Proteomes" id="UP000484988"/>
    </source>
</evidence>
<dbReference type="SUPFAM" id="SSF56059">
    <property type="entry name" value="Glutathione synthetase ATP-binding domain-like"/>
    <property type="match status" value="2"/>
</dbReference>
<dbReference type="GO" id="GO:0016874">
    <property type="term" value="F:ligase activity"/>
    <property type="evidence" value="ECO:0007669"/>
    <property type="project" value="UniProtKB-KW"/>
</dbReference>
<keyword evidence="8" id="KW-1185">Reference proteome</keyword>
<dbReference type="PANTHER" id="PTHR43585">
    <property type="entry name" value="FUMIPYRROLE BIOSYNTHESIS PROTEIN C"/>
    <property type="match status" value="1"/>
</dbReference>
<evidence type="ECO:0000256" key="4">
    <source>
        <dbReference type="PROSITE-ProRule" id="PRU00409"/>
    </source>
</evidence>
<keyword evidence="3 4" id="KW-0067">ATP-binding</keyword>
<dbReference type="AlphaFoldDB" id="A0A6A0AUZ7"/>
<proteinExistence type="predicted"/>
<comment type="caution">
    <text evidence="7">The sequence shown here is derived from an EMBL/GenBank/DDBJ whole genome shotgun (WGS) entry which is preliminary data.</text>
</comment>
<sequence>MDTQTAPGPRPDAFILTGSFLVVCRAPLYLAELARRGLRILLITPSSWREEALAAAEDPGHPAHAIDEIAFVDGDVSRDNSYLPGVLSAARRWRDHYRIAGAYAVGETQVEPTGLLADALGLRTPGLRATRACRSKYLQRWYLPEFSPVSLTVPPEARGSLDPAAVRYPVVVKPAGRHSSSGVETVTGPDALPALLRSYPGHETVLVEEKVDGQEYSVESLVQDGRIVFSSATRKTTTDSHAHTFVELAHTVPSDRPDADPLLLDANRRMLEALGFQDGIAHAEWRIGADGRAYLMEVAARTPGDGLCTLYELATGAPLEPEIVRIALGEPAAYPKPARVARQVYLEHVPGVLADVRVRGFGVEPVWVGEGGLWPAVGPAAPADPPTLRAVLVHRDRGTALGPLRSSEDRAVSFFVDAPTAAELDLLESRVRRAVTVHTEPDVPDTVTHVLVGYSPVMLAKLDEQLPAGSVLVLEEPAVIDARGITALAERHPCVAALFPAPSQDEADPHRVVLAVPRPPGVRAVVPVVEYGVVTAAALAEAWGLPGAGPQAARVLRDKGLLRAALAGSGIAQPDWAVAESAGQVAAFRAAHGGRCVLKPANRQASLGVRLLGPADDIDEAWAGTTAADEPALRAPYEETTRFLVEQRLSGPEVSVEAVVHDGEVGFTNITAKLVQDNGHPVETGHTVPAALPPSLADALREAVARLVDTTGFRSGVLHSEWILADGTPHLVECAGRLPGGGITVLIDLAYGTDILRSLLHVLTGAGPVGPLPVHRAAAARFLIAPPGVVETVTGADEARAAPGVAELHLSAAPGSTVHSATSSWERAGLVIATGEDAAEAGRRAEHALSLVDIRTGTPAGTDAGTDADVSAGARVEERAVITAGTPAGTDADVSAGTHAGTRADGGAR</sequence>
<keyword evidence="1" id="KW-0436">Ligase</keyword>
<dbReference type="Gene3D" id="3.40.50.20">
    <property type="match status" value="1"/>
</dbReference>
<feature type="region of interest" description="Disordered" evidence="5">
    <location>
        <begin position="884"/>
        <end position="909"/>
    </location>
</feature>
<reference evidence="7 8" key="1">
    <citation type="submission" date="2020-02" db="EMBL/GenBank/DDBJ databases">
        <title>Whole Genome Shotgun Sequence of Streptomyces sp. strain CWH03.</title>
        <authorList>
            <person name="Dohra H."/>
            <person name="Kodani S."/>
            <person name="Yamamura H."/>
        </authorList>
    </citation>
    <scope>NUCLEOTIDE SEQUENCE [LARGE SCALE GENOMIC DNA]</scope>
    <source>
        <strain evidence="7 8">CWH03</strain>
    </source>
</reference>
<feature type="domain" description="ATP-grasp" evidence="6">
    <location>
        <begin position="563"/>
        <end position="764"/>
    </location>
</feature>
<evidence type="ECO:0000313" key="7">
    <source>
        <dbReference type="EMBL" id="GFH35744.1"/>
    </source>
</evidence>
<accession>A0A6A0AUZ7</accession>
<dbReference type="InterPro" id="IPR013815">
    <property type="entry name" value="ATP_grasp_subdomain_1"/>
</dbReference>
<dbReference type="EMBL" id="BLLG01000004">
    <property type="protein sequence ID" value="GFH35744.1"/>
    <property type="molecule type" value="Genomic_DNA"/>
</dbReference>
<dbReference type="GO" id="GO:0005524">
    <property type="term" value="F:ATP binding"/>
    <property type="evidence" value="ECO:0007669"/>
    <property type="project" value="UniProtKB-UniRule"/>
</dbReference>
<dbReference type="Pfam" id="PF18603">
    <property type="entry name" value="LAL_C2"/>
    <property type="match status" value="1"/>
</dbReference>
<dbReference type="Gene3D" id="3.30.1490.20">
    <property type="entry name" value="ATP-grasp fold, A domain"/>
    <property type="match status" value="1"/>
</dbReference>
<dbReference type="InterPro" id="IPR011761">
    <property type="entry name" value="ATP-grasp"/>
</dbReference>
<evidence type="ECO:0000256" key="3">
    <source>
        <dbReference type="ARBA" id="ARBA00022840"/>
    </source>
</evidence>
<dbReference type="InterPro" id="IPR052032">
    <property type="entry name" value="ATP-dep_AA_Ligase"/>
</dbReference>
<evidence type="ECO:0000256" key="1">
    <source>
        <dbReference type="ARBA" id="ARBA00022598"/>
    </source>
</evidence>
<dbReference type="Proteomes" id="UP000484988">
    <property type="component" value="Unassembled WGS sequence"/>
</dbReference>
<gene>
    <name evidence="7" type="ORF">SCWH03_19660</name>
</gene>
<organism evidence="7 8">
    <name type="scientific">Streptomyces pacificus</name>
    <dbReference type="NCBI Taxonomy" id="2705029"/>
    <lineage>
        <taxon>Bacteria</taxon>
        <taxon>Bacillati</taxon>
        <taxon>Actinomycetota</taxon>
        <taxon>Actinomycetes</taxon>
        <taxon>Kitasatosporales</taxon>
        <taxon>Streptomycetaceae</taxon>
        <taxon>Streptomyces</taxon>
    </lineage>
</organism>
<protein>
    <submittedName>
        <fullName evidence="7">ATP-grasp domain-containing protein</fullName>
    </submittedName>
</protein>
<dbReference type="Pfam" id="PF13535">
    <property type="entry name" value="ATP-grasp_4"/>
    <property type="match status" value="2"/>
</dbReference>
<dbReference type="InterPro" id="IPR040570">
    <property type="entry name" value="LAL_C2"/>
</dbReference>
<evidence type="ECO:0000256" key="5">
    <source>
        <dbReference type="SAM" id="MobiDB-lite"/>
    </source>
</evidence>
<dbReference type="PANTHER" id="PTHR43585:SF2">
    <property type="entry name" value="ATP-GRASP ENZYME FSQD"/>
    <property type="match status" value="1"/>
</dbReference>
<dbReference type="Gene3D" id="3.30.470.20">
    <property type="entry name" value="ATP-grasp fold, B domain"/>
    <property type="match status" value="2"/>
</dbReference>
<dbReference type="PROSITE" id="PS50975">
    <property type="entry name" value="ATP_GRASP"/>
    <property type="match status" value="2"/>
</dbReference>
<feature type="domain" description="ATP-grasp" evidence="6">
    <location>
        <begin position="135"/>
        <end position="328"/>
    </location>
</feature>
<evidence type="ECO:0000259" key="6">
    <source>
        <dbReference type="PROSITE" id="PS50975"/>
    </source>
</evidence>
<keyword evidence="2 4" id="KW-0547">Nucleotide-binding</keyword>
<evidence type="ECO:0000256" key="2">
    <source>
        <dbReference type="ARBA" id="ARBA00022741"/>
    </source>
</evidence>